<sequence>MILNNLAKKDTNTGKKRGVTKHCCCSLE</sequence>
<protein>
    <submittedName>
        <fullName evidence="1">Uncharacterized protein</fullName>
    </submittedName>
</protein>
<dbReference type="EMBL" id="GBXM01086242">
    <property type="protein sequence ID" value="JAH22335.1"/>
    <property type="molecule type" value="Transcribed_RNA"/>
</dbReference>
<reference evidence="1" key="1">
    <citation type="submission" date="2014-11" db="EMBL/GenBank/DDBJ databases">
        <authorList>
            <person name="Amaro Gonzalez C."/>
        </authorList>
    </citation>
    <scope>NUCLEOTIDE SEQUENCE</scope>
</reference>
<dbReference type="AlphaFoldDB" id="A0A0E9R1K3"/>
<proteinExistence type="predicted"/>
<reference evidence="1" key="2">
    <citation type="journal article" date="2015" name="Fish Shellfish Immunol.">
        <title>Early steps in the European eel (Anguilla anguilla)-Vibrio vulnificus interaction in the gills: Role of the RtxA13 toxin.</title>
        <authorList>
            <person name="Callol A."/>
            <person name="Pajuelo D."/>
            <person name="Ebbesson L."/>
            <person name="Teles M."/>
            <person name="MacKenzie S."/>
            <person name="Amaro C."/>
        </authorList>
    </citation>
    <scope>NUCLEOTIDE SEQUENCE</scope>
</reference>
<organism evidence="1">
    <name type="scientific">Anguilla anguilla</name>
    <name type="common">European freshwater eel</name>
    <name type="synonym">Muraena anguilla</name>
    <dbReference type="NCBI Taxonomy" id="7936"/>
    <lineage>
        <taxon>Eukaryota</taxon>
        <taxon>Metazoa</taxon>
        <taxon>Chordata</taxon>
        <taxon>Craniata</taxon>
        <taxon>Vertebrata</taxon>
        <taxon>Euteleostomi</taxon>
        <taxon>Actinopterygii</taxon>
        <taxon>Neopterygii</taxon>
        <taxon>Teleostei</taxon>
        <taxon>Anguilliformes</taxon>
        <taxon>Anguillidae</taxon>
        <taxon>Anguilla</taxon>
    </lineage>
</organism>
<accession>A0A0E9R1K3</accession>
<evidence type="ECO:0000313" key="1">
    <source>
        <dbReference type="EMBL" id="JAH22335.1"/>
    </source>
</evidence>
<name>A0A0E9R1K3_ANGAN</name>